<proteinExistence type="predicted"/>
<keyword evidence="1" id="KW-0812">Transmembrane</keyword>
<evidence type="ECO:0000313" key="2">
    <source>
        <dbReference type="EMBL" id="GHG66667.1"/>
    </source>
</evidence>
<evidence type="ECO:0000313" key="3">
    <source>
        <dbReference type="Proteomes" id="UP000659697"/>
    </source>
</evidence>
<keyword evidence="1" id="KW-1133">Transmembrane helix</keyword>
<name>A0ABQ3KWW1_9ALTE</name>
<keyword evidence="1" id="KW-0472">Membrane</keyword>
<keyword evidence="3" id="KW-1185">Reference proteome</keyword>
<protein>
    <recommendedName>
        <fullName evidence="4">ArnR1-like winged helix-turn-helix domain-containing protein</fullName>
    </recommendedName>
</protein>
<feature type="transmembrane region" description="Helical" evidence="1">
    <location>
        <begin position="89"/>
        <end position="110"/>
    </location>
</feature>
<evidence type="ECO:0000256" key="1">
    <source>
        <dbReference type="SAM" id="Phobius"/>
    </source>
</evidence>
<evidence type="ECO:0008006" key="4">
    <source>
        <dbReference type="Google" id="ProtNLM"/>
    </source>
</evidence>
<reference evidence="3" key="1">
    <citation type="journal article" date="2019" name="Int. J. Syst. Evol. Microbiol.">
        <title>The Global Catalogue of Microorganisms (GCM) 10K type strain sequencing project: providing services to taxonomists for standard genome sequencing and annotation.</title>
        <authorList>
            <consortium name="The Broad Institute Genomics Platform"/>
            <consortium name="The Broad Institute Genome Sequencing Center for Infectious Disease"/>
            <person name="Wu L."/>
            <person name="Ma J."/>
        </authorList>
    </citation>
    <scope>NUCLEOTIDE SEQUENCE [LARGE SCALE GENOMIC DNA]</scope>
    <source>
        <strain evidence="3">CGMCC 1.7003</strain>
    </source>
</reference>
<gene>
    <name evidence="2" type="ORF">GCM10010919_14570</name>
</gene>
<accession>A0ABQ3KWW1</accession>
<dbReference type="EMBL" id="BNAO01000003">
    <property type="protein sequence ID" value="GHG66667.1"/>
    <property type="molecule type" value="Genomic_DNA"/>
</dbReference>
<dbReference type="RefSeq" id="WP_189431820.1">
    <property type="nucleotide sequence ID" value="NZ_BNAO01000003.1"/>
</dbReference>
<dbReference type="Proteomes" id="UP000659697">
    <property type="component" value="Unassembled WGS sequence"/>
</dbReference>
<sequence>MNTREYLLALFDIHSGSLPIRIASDEFISRELLSELILKGYVSTTMQAPDKSVFMNLSLTESGKSMLSELKQMNPDLSKTLPFRKYRAIIMNIIYFFITLFVMEFFFRVLRGGQ</sequence>
<organism evidence="2 3">
    <name type="scientific">Alishewanella longhuensis</name>
    <dbReference type="NCBI Taxonomy" id="1091037"/>
    <lineage>
        <taxon>Bacteria</taxon>
        <taxon>Pseudomonadati</taxon>
        <taxon>Pseudomonadota</taxon>
        <taxon>Gammaproteobacteria</taxon>
        <taxon>Alteromonadales</taxon>
        <taxon>Alteromonadaceae</taxon>
        <taxon>Alishewanella</taxon>
    </lineage>
</organism>
<comment type="caution">
    <text evidence="2">The sequence shown here is derived from an EMBL/GenBank/DDBJ whole genome shotgun (WGS) entry which is preliminary data.</text>
</comment>